<dbReference type="AlphaFoldDB" id="A0A557QXF3"/>
<dbReference type="InterPro" id="IPR000623">
    <property type="entry name" value="Shikimate_kinase/TSH1"/>
</dbReference>
<comment type="subcellular location">
    <subcellularLocation>
        <location evidence="11">Cytoplasm</location>
    </subcellularLocation>
</comment>
<evidence type="ECO:0000256" key="2">
    <source>
        <dbReference type="ARBA" id="ARBA00006997"/>
    </source>
</evidence>
<evidence type="ECO:0000256" key="3">
    <source>
        <dbReference type="ARBA" id="ARBA00012154"/>
    </source>
</evidence>
<dbReference type="GO" id="GO:0005829">
    <property type="term" value="C:cytosol"/>
    <property type="evidence" value="ECO:0007669"/>
    <property type="project" value="TreeGrafter"/>
</dbReference>
<feature type="binding site" evidence="11">
    <location>
        <position position="133"/>
    </location>
    <ligand>
        <name>ATP</name>
        <dbReference type="ChEBI" id="CHEBI:30616"/>
    </ligand>
</feature>
<dbReference type="EMBL" id="VMNK01000006">
    <property type="protein sequence ID" value="TVO57598.1"/>
    <property type="molecule type" value="Genomic_DNA"/>
</dbReference>
<comment type="similarity">
    <text evidence="2 11">Belongs to the shikimate kinase family.</text>
</comment>
<comment type="subunit">
    <text evidence="11">Monomer.</text>
</comment>
<keyword evidence="11" id="KW-0479">Metal-binding</keyword>
<feature type="binding site" evidence="11">
    <location>
        <position position="95"/>
    </location>
    <ligand>
        <name>substrate</name>
    </ligand>
</feature>
<evidence type="ECO:0000256" key="8">
    <source>
        <dbReference type="ARBA" id="ARBA00022840"/>
    </source>
</evidence>
<evidence type="ECO:0000256" key="11">
    <source>
        <dbReference type="HAMAP-Rule" id="MF_00109"/>
    </source>
</evidence>
<dbReference type="InterPro" id="IPR023000">
    <property type="entry name" value="Shikimate_kinase_CS"/>
</dbReference>
<dbReference type="Pfam" id="PF01202">
    <property type="entry name" value="SKI"/>
    <property type="match status" value="1"/>
</dbReference>
<dbReference type="HAMAP" id="MF_00109">
    <property type="entry name" value="Shikimate_kinase"/>
    <property type="match status" value="1"/>
</dbReference>
<organism evidence="12 13">
    <name type="scientific">Denitromonas halophila</name>
    <dbReference type="NCBI Taxonomy" id="1629404"/>
    <lineage>
        <taxon>Bacteria</taxon>
        <taxon>Pseudomonadati</taxon>
        <taxon>Pseudomonadota</taxon>
        <taxon>Betaproteobacteria</taxon>
        <taxon>Rhodocyclales</taxon>
        <taxon>Zoogloeaceae</taxon>
        <taxon>Denitromonas</taxon>
    </lineage>
</organism>
<dbReference type="CDD" id="cd00464">
    <property type="entry name" value="SK"/>
    <property type="match status" value="1"/>
</dbReference>
<comment type="function">
    <text evidence="11">Catalyzes the specific phosphorylation of the 3-hydroxyl group of shikimic acid using ATP as a cosubstrate.</text>
</comment>
<keyword evidence="8 11" id="KW-0067">ATP-binding</keyword>
<comment type="caution">
    <text evidence="12">The sequence shown here is derived from an EMBL/GenBank/DDBJ whole genome shotgun (WGS) entry which is preliminary data.</text>
</comment>
<protein>
    <recommendedName>
        <fullName evidence="3 11">Shikimate kinase</fullName>
        <shortName evidence="11">SK</shortName>
        <ecNumber evidence="3 11">2.7.1.71</ecNumber>
    </recommendedName>
</protein>
<keyword evidence="9 11" id="KW-0057">Aromatic amino acid biosynthesis</keyword>
<evidence type="ECO:0000256" key="5">
    <source>
        <dbReference type="ARBA" id="ARBA00022679"/>
    </source>
</evidence>
<feature type="binding site" evidence="11">
    <location>
        <position position="73"/>
    </location>
    <ligand>
        <name>substrate</name>
    </ligand>
</feature>
<dbReference type="PRINTS" id="PR01100">
    <property type="entry name" value="SHIKIMTKNASE"/>
</dbReference>
<keyword evidence="5 11" id="KW-0808">Transferase</keyword>
<proteinExistence type="inferred from homology"/>
<accession>A0A557QXF3</accession>
<sequence length="188" mass="20942">MVSAGAAKADTLVTRLTPCIVLVGMMGAGKTTVGRELARRLHRRFVDSDHEICARTGVSVPVIFDVEGEPGFRRRESQVIEDLSLEQDLVLATGGGVVLAEENRKVLRERCLVIYLDVPPAVLWERTRHDRNRPLLQVEDPRGRIESLYHERDPLYRAVAHVVVPGGRGSAKSMLRKIEKALELACEN</sequence>
<evidence type="ECO:0000313" key="13">
    <source>
        <dbReference type="Proteomes" id="UP000319502"/>
    </source>
</evidence>
<keyword evidence="6 11" id="KW-0547">Nucleotide-binding</keyword>
<dbReference type="PANTHER" id="PTHR21087:SF16">
    <property type="entry name" value="SHIKIMATE KINASE 1, CHLOROPLASTIC"/>
    <property type="match status" value="1"/>
</dbReference>
<dbReference type="RefSeq" id="WP_144309070.1">
    <property type="nucleotide sequence ID" value="NZ_VMNK01000006.1"/>
</dbReference>
<name>A0A557QXF3_9RHOO</name>
<dbReference type="OrthoDB" id="9800332at2"/>
<gene>
    <name evidence="11" type="primary">aroK</name>
    <name evidence="12" type="ORF">FHP91_07950</name>
</gene>
<dbReference type="UniPathway" id="UPA00053">
    <property type="reaction ID" value="UER00088"/>
</dbReference>
<dbReference type="SUPFAM" id="SSF52540">
    <property type="entry name" value="P-loop containing nucleoside triphosphate hydrolases"/>
    <property type="match status" value="1"/>
</dbReference>
<keyword evidence="13" id="KW-1185">Reference proteome</keyword>
<dbReference type="GO" id="GO:0000287">
    <property type="term" value="F:magnesium ion binding"/>
    <property type="evidence" value="ECO:0007669"/>
    <property type="project" value="UniProtKB-UniRule"/>
</dbReference>
<feature type="binding site" evidence="11">
    <location>
        <begin position="27"/>
        <end position="32"/>
    </location>
    <ligand>
        <name>ATP</name>
        <dbReference type="ChEBI" id="CHEBI:30616"/>
    </ligand>
</feature>
<comment type="cofactor">
    <cofactor evidence="11">
        <name>Mg(2+)</name>
        <dbReference type="ChEBI" id="CHEBI:18420"/>
    </cofactor>
    <text evidence="11">Binds 1 Mg(2+) ion per subunit.</text>
</comment>
<keyword evidence="4 11" id="KW-0028">Amino-acid biosynthesis</keyword>
<dbReference type="GO" id="GO:0005524">
    <property type="term" value="F:ATP binding"/>
    <property type="evidence" value="ECO:0007669"/>
    <property type="project" value="UniProtKB-UniRule"/>
</dbReference>
<comment type="pathway">
    <text evidence="1 11">Metabolic intermediate biosynthesis; chorismate biosynthesis; chorismate from D-erythrose 4-phosphate and phosphoenolpyruvate: step 5/7.</text>
</comment>
<feature type="binding site" evidence="11">
    <location>
        <position position="31"/>
    </location>
    <ligand>
        <name>Mg(2+)</name>
        <dbReference type="ChEBI" id="CHEBI:18420"/>
    </ligand>
</feature>
<dbReference type="GO" id="GO:0009073">
    <property type="term" value="P:aromatic amino acid family biosynthetic process"/>
    <property type="evidence" value="ECO:0007669"/>
    <property type="project" value="UniProtKB-KW"/>
</dbReference>
<comment type="catalytic activity">
    <reaction evidence="10 11">
        <text>shikimate + ATP = 3-phosphoshikimate + ADP + H(+)</text>
        <dbReference type="Rhea" id="RHEA:13121"/>
        <dbReference type="ChEBI" id="CHEBI:15378"/>
        <dbReference type="ChEBI" id="CHEBI:30616"/>
        <dbReference type="ChEBI" id="CHEBI:36208"/>
        <dbReference type="ChEBI" id="CHEBI:145989"/>
        <dbReference type="ChEBI" id="CHEBI:456216"/>
        <dbReference type="EC" id="2.7.1.71"/>
    </reaction>
</comment>
<evidence type="ECO:0000256" key="4">
    <source>
        <dbReference type="ARBA" id="ARBA00022605"/>
    </source>
</evidence>
<dbReference type="Gene3D" id="3.40.50.300">
    <property type="entry name" value="P-loop containing nucleotide triphosphate hydrolases"/>
    <property type="match status" value="1"/>
</dbReference>
<dbReference type="GO" id="GO:0004765">
    <property type="term" value="F:shikimate kinase activity"/>
    <property type="evidence" value="ECO:0007669"/>
    <property type="project" value="UniProtKB-UniRule"/>
</dbReference>
<keyword evidence="11" id="KW-0460">Magnesium</keyword>
<evidence type="ECO:0000313" key="12">
    <source>
        <dbReference type="EMBL" id="TVO57598.1"/>
    </source>
</evidence>
<keyword evidence="7 11" id="KW-0418">Kinase</keyword>
<feature type="binding site" evidence="11">
    <location>
        <position position="49"/>
    </location>
    <ligand>
        <name>substrate</name>
    </ligand>
</feature>
<dbReference type="InterPro" id="IPR031322">
    <property type="entry name" value="Shikimate/glucono_kinase"/>
</dbReference>
<dbReference type="EC" id="2.7.1.71" evidence="3 11"/>
<comment type="caution">
    <text evidence="11">Lacks conserved residue(s) required for the propagation of feature annotation.</text>
</comment>
<keyword evidence="11" id="KW-0963">Cytoplasm</keyword>
<dbReference type="PANTHER" id="PTHR21087">
    <property type="entry name" value="SHIKIMATE KINASE"/>
    <property type="match status" value="1"/>
</dbReference>
<dbReference type="PROSITE" id="PS01128">
    <property type="entry name" value="SHIKIMATE_KINASE"/>
    <property type="match status" value="1"/>
</dbReference>
<dbReference type="Proteomes" id="UP000319502">
    <property type="component" value="Unassembled WGS sequence"/>
</dbReference>
<dbReference type="GO" id="GO:0009423">
    <property type="term" value="P:chorismate biosynthetic process"/>
    <property type="evidence" value="ECO:0007669"/>
    <property type="project" value="UniProtKB-UniRule"/>
</dbReference>
<dbReference type="InterPro" id="IPR027417">
    <property type="entry name" value="P-loop_NTPase"/>
</dbReference>
<evidence type="ECO:0000256" key="10">
    <source>
        <dbReference type="ARBA" id="ARBA00048567"/>
    </source>
</evidence>
<feature type="binding site" evidence="11">
    <location>
        <position position="152"/>
    </location>
    <ligand>
        <name>substrate</name>
    </ligand>
</feature>
<evidence type="ECO:0000256" key="9">
    <source>
        <dbReference type="ARBA" id="ARBA00023141"/>
    </source>
</evidence>
<evidence type="ECO:0000256" key="6">
    <source>
        <dbReference type="ARBA" id="ARBA00022741"/>
    </source>
</evidence>
<reference evidence="12 13" key="1">
    <citation type="submission" date="2019-07" db="EMBL/GenBank/DDBJ databases">
        <title>The pathways for chlorine oxyanion respiration interact through the shared metabolite chlorate.</title>
        <authorList>
            <person name="Barnum T.P."/>
            <person name="Cheng Y."/>
            <person name="Hill K.A."/>
            <person name="Lucas L.N."/>
            <person name="Carlson H.K."/>
            <person name="Coates J.D."/>
        </authorList>
    </citation>
    <scope>NUCLEOTIDE SEQUENCE [LARGE SCALE GENOMIC DNA]</scope>
    <source>
        <strain evidence="12 13">SFB-3</strain>
    </source>
</reference>
<evidence type="ECO:0000256" key="7">
    <source>
        <dbReference type="ARBA" id="ARBA00022777"/>
    </source>
</evidence>
<evidence type="ECO:0000256" key="1">
    <source>
        <dbReference type="ARBA" id="ARBA00004842"/>
    </source>
</evidence>
<dbReference type="GO" id="GO:0008652">
    <property type="term" value="P:amino acid biosynthetic process"/>
    <property type="evidence" value="ECO:0007669"/>
    <property type="project" value="UniProtKB-KW"/>
</dbReference>